<protein>
    <recommendedName>
        <fullName evidence="21">Multiple epidermal growth factor-like domains protein 8</fullName>
    </recommendedName>
</protein>
<dbReference type="PROSITE" id="PS00022">
    <property type="entry name" value="EGF_1"/>
    <property type="match status" value="4"/>
</dbReference>
<dbReference type="Pfam" id="PF00053">
    <property type="entry name" value="EGF_laminin"/>
    <property type="match status" value="1"/>
</dbReference>
<dbReference type="SMART" id="SM00180">
    <property type="entry name" value="EGF_Lam"/>
    <property type="match status" value="3"/>
</dbReference>
<evidence type="ECO:0000256" key="1">
    <source>
        <dbReference type="ARBA" id="ARBA00004479"/>
    </source>
</evidence>
<dbReference type="InterPro" id="IPR001881">
    <property type="entry name" value="EGF-like_Ca-bd_dom"/>
</dbReference>
<dbReference type="OrthoDB" id="263283at2759"/>
<dbReference type="SMART" id="SM00042">
    <property type="entry name" value="CUB"/>
    <property type="match status" value="1"/>
</dbReference>
<dbReference type="PRINTS" id="PR00011">
    <property type="entry name" value="EGFLAMININ"/>
</dbReference>
<dbReference type="FunFam" id="2.10.25.10:FF:000202">
    <property type="entry name" value="Multiple epidermal growth factor-like domains 8"/>
    <property type="match status" value="1"/>
</dbReference>
<feature type="disulfide bond" evidence="14">
    <location>
        <begin position="1301"/>
        <end position="1310"/>
    </location>
</feature>
<evidence type="ECO:0000313" key="20">
    <source>
        <dbReference type="Proteomes" id="UP000594454"/>
    </source>
</evidence>
<feature type="disulfide bond" evidence="14">
    <location>
        <begin position="1352"/>
        <end position="1361"/>
    </location>
</feature>
<dbReference type="EMBL" id="LR899009">
    <property type="protein sequence ID" value="CAD7079014.1"/>
    <property type="molecule type" value="Genomic_DNA"/>
</dbReference>
<keyword evidence="20" id="KW-1185">Reference proteome</keyword>
<dbReference type="GO" id="GO:0005509">
    <property type="term" value="F:calcium ion binding"/>
    <property type="evidence" value="ECO:0007669"/>
    <property type="project" value="InterPro"/>
</dbReference>
<comment type="caution">
    <text evidence="13">Lacks conserved residue(s) required for the propagation of feature annotation.</text>
</comment>
<keyword evidence="8 15" id="KW-1133">Transmembrane helix</keyword>
<keyword evidence="7" id="KW-0106">Calcium</keyword>
<keyword evidence="2" id="KW-0880">Kelch repeat</keyword>
<evidence type="ECO:0000256" key="13">
    <source>
        <dbReference type="PROSITE-ProRule" id="PRU00076"/>
    </source>
</evidence>
<dbReference type="CDD" id="cd00041">
    <property type="entry name" value="CUB"/>
    <property type="match status" value="1"/>
</dbReference>
<proteinExistence type="predicted"/>
<dbReference type="FunFam" id="2.60.120.290:FF:000023">
    <property type="entry name" value="Multiple epidermal growth factor-like domains 8"/>
    <property type="match status" value="1"/>
</dbReference>
<keyword evidence="12 14" id="KW-0424">Laminin EGF-like domain</keyword>
<feature type="domain" description="CUB" evidence="16">
    <location>
        <begin position="65"/>
        <end position="177"/>
    </location>
</feature>
<dbReference type="Pfam" id="PF24973">
    <property type="entry name" value="EGF_LMN_ATRN"/>
    <property type="match status" value="2"/>
</dbReference>
<sequence>MWRRRHRQRSGEIAPRNGFVAAFCASLTLSLLGIIAVIVPPVARADRSALLPPPGLQTQNPNLPCDRSRKVFTEARGEFAHGPSGVNYTQDSHCEWLIKARNESQFITLTFHSMGTECSYDYIYVYDGDSFNSTLLGSFSGKTEPQRLVASSGSMLILLYSDTNYVLEGFRASYYVSNCLNNCHNHGKCVGHKCVCHGEWVGPDCEDVACPDGCGERFRRGKCVKGMCKCNKNYSGRLCDLYIDPEGGNWRWLATDAEGMTARTAHTAVYIEEQDSLYVFGGYDLNNVLDSLQIYRFKNSQWEDEWGISLLNRQRYQPQKIDNTLLKAVLANEDKEEASRWGLKSEISLFRNVLYTLAESNLPRKQRSTANITEDEIAEILDDILENVTDSRPEGRYGHAAERIPGGFVIFGGKLPNAVLSNELWMYNITGIGGSWILRATNSSLMPPPLARHTLTLAGEYLYVFGGSLTNGEFSSRIFRIKLTSPNMEQWEEVHPRGGKTLDVRLVAHSTVYYRYTNSLIVYGGIMASAARFSKLSDRIFSFQLDSRHWTEILYPRTPLRDAYIPRERAFHTASIAGNYMIVFGGYTHRHNKEEICYDNQMYLYHLGCHTWINQDVLGPVPGYQYPKRQGVFAHAAAIRMNNTLLITGGYHGNVNADLFAYELPRMFRITDPDLYNPEQSCRYHTTVLACLSDPECGWCSADSSCYGRTIGANCTTNLQTTRCPGICPSLGDCHSCLVHGTTYSTYSKMHSISSKLGLNQCTWCVQNARCHHKDDNYGVCGEDTPSQIPGWWGEKGTEIRTPHQCTELDRRPGLTYIEYHHPINWTMPDVVSLVNATMVDFISPQATTHTEHALNGEMMARLVGFVRPTKSLETVDEKLRVCSSYSDAIFRTGLDQSLDATKVVLNATTEQAAYYFVEWPSLTDRFLVDFQAKRKVGSGLHHQYEHSKMELRHSYHGNWKAFTFEYLEPYSNGACSQYTNCLECLSDSLCGWCDLNNRCLPRTINETNECSDEIGWKYITIQPSQCGNCSNYVSCEDCLGTGMCEWWAEDARCARIGRTPTGVRSLDKCPTPCMDRKSCSDCLNEKGRCVWCEATSQCFNFAVYTSEYQFGMCREWLDQSVPLTHPHTNDISLLHTPKVQQCKSCSNHRNCSSCLRTLSCGWCFDRDNPIDGICMQGDFSRSVYDCAASLNTTAEEAEWAYAQCPDVDECGLGLHNCHKEAKCTNTHGSYNCHCRKGYIGDGFVSCIKTCNETCIHGNCSGSPEYVCKCDLGWTGADCSINCGCNNHSTCEKQVGICDECQNWTEGATCDRCRPGSYGNATSGEGCHPCQCNGHGDHSLGICDLQTGDCFCKDNTGGVNCDTCNPEYYGDPKDGGKCYFQCESRGILTQVSEQGIGSYKSYKNPWGGPEVRECLWLITPHSKNGSALQDSLIQIDIKKNDINVICGENALYIYDSLPDLTGNTQQTQLLAVVCSPESLPQTIQARTGHLTVHYKQMVEGYGYGFNALYHVKSCSSGTCVAPHICDEKDHCICPPGFVGAKCEIEICPKNCSALDHRGYCDKSYGRCVCNDGYGGNDCSIKVKPHQLEIRDLFNTRLLSPSSEHFRKTIPRFGHSLHTDKRGSLWMFGGYSLSNGPLNDIRQFDTKNGTWMQVTVDSTAEAKMPRGRYFHAADISFSRQTIYIYGGLTSSGKGQANMILGDFWEFSIQNQRWDDIEIDESKPHPPPLTGHTLTLIKRDDNEILLLIGGVDVDNRRKLHLWEFDLENKQWSKPPVHSISASSLYGHSAVYHAQSQIIYIFGGISDYPQNKLYALNIEKMIWTELPIFTDLNRPEELLPRNRFFHSAVTTDNYMIIYGGRSVPYNASDILIAYVYECNQWIRLTEDVSTVGSLPTISYAEAMTIDHDTKLIYVVGGWDGSSQSQVIQISLPEDLCQFWSSGKYSCRHYMGCSFCAVKSIEESTSRCYTSGRSEVCDSLNGTLIFNNGIQCDDAWIAQRNCSLFNSCTSCLSFWPTHVEEKPACKWCANCESRGECISAKVDCPAHEEKQCDKEMVVPSLSQCPLPSCEQLPCEECIQNSNCVWTKSTSSPLSPQHYVTMCMSKELVDPNEVTVMNVCPEACHTFQNCTSCLNDETINDNPKHCRWSTALNACIAPNYHPLYCAGGTCGLVLDFDEIDQCPEPCHAYTQCSSCLRHAHCGWCSRDGKNGDGVCTEGSLESFSEYPASSTCDIIYASQKNITELDPTETFTWNYVHCPPENECENGHHNCDPKSERCVDDVKGYQCICGDGYKAKGDECVPICTQGCVRGTCIEPNVCECDFGYVGANCSIQCQCNGHSNCVGPDKLDECLQCHNNTMGEQCDKCKPLFVGNPKNNGQCVPCLQYCNGHSDICVAQDAEPPVKNMTRSELESYLTEGPMSDAVCLRCANKTDGNQCEGCILGNFRGSDNLQDACRPCECHGHGDICDPVSGEKCNCGNNTESDPTCSASSSKNSAQLCWKVQCSKCRESYMGNPIDGHQCYKQITVESRMCFDAKPIEECKVKPQPLRPGQTVFFVIQPRFMNVDIRVIIDVTQGELDVFMSPQDDSFIVHTNQSNGHHMLLLDNRYRWVTEIDNELASESLPIAPYKHDSDNSTIDNNGEKLFWTPQIHDCQSLGGTGFFVKDQRARDLSTYITLNQCNTLIRLFGLRNRLVLTLPQNAHNLSATRFYIALRASTGSDHSYGSIVFRQDQLHIDLFVFFSVFFSCFFLFLAICVVAWKAKQAADIRRARRLRVVEMQHMANRPFARVRVVLTPENETPMQIRRRGRTSKSSSLNSGLDIRPVAIEPTVDNVAAVGTVFVSLPA</sequence>
<evidence type="ECO:0000256" key="4">
    <source>
        <dbReference type="ARBA" id="ARBA00022692"/>
    </source>
</evidence>
<feature type="disulfide bond" evidence="13">
    <location>
        <begin position="1533"/>
        <end position="1542"/>
    </location>
</feature>
<feature type="disulfide bond" evidence="14">
    <location>
        <begin position="2361"/>
        <end position="2375"/>
    </location>
</feature>
<dbReference type="GO" id="GO:0005794">
    <property type="term" value="C:Golgi apparatus"/>
    <property type="evidence" value="ECO:0007669"/>
    <property type="project" value="TreeGrafter"/>
</dbReference>
<dbReference type="SMART" id="SM00181">
    <property type="entry name" value="EGF"/>
    <property type="match status" value="9"/>
</dbReference>
<dbReference type="Gene3D" id="2.10.25.10">
    <property type="entry name" value="Laminin"/>
    <property type="match status" value="7"/>
</dbReference>
<dbReference type="PANTHER" id="PTHR46376:SF2">
    <property type="entry name" value="DISTRACTED, ISOFORM B"/>
    <property type="match status" value="1"/>
</dbReference>
<dbReference type="CDD" id="cd00055">
    <property type="entry name" value="EGF_Lam"/>
    <property type="match status" value="4"/>
</dbReference>
<dbReference type="Gene3D" id="2.120.10.80">
    <property type="entry name" value="Kelch-type beta propeller"/>
    <property type="match status" value="4"/>
</dbReference>
<dbReference type="InterPro" id="IPR000742">
    <property type="entry name" value="EGF"/>
</dbReference>
<feature type="domain" description="Laminin EGF-like" evidence="18">
    <location>
        <begin position="2329"/>
        <end position="2377"/>
    </location>
</feature>
<dbReference type="PROSITE" id="PS01187">
    <property type="entry name" value="EGF_CA"/>
    <property type="match status" value="1"/>
</dbReference>
<keyword evidence="5" id="KW-0732">Signal</keyword>
<dbReference type="InterPro" id="IPR015915">
    <property type="entry name" value="Kelch-typ_b-propeller"/>
</dbReference>
<feature type="domain" description="Laminin EGF-like" evidence="18">
    <location>
        <begin position="1330"/>
        <end position="1380"/>
    </location>
</feature>
<feature type="transmembrane region" description="Helical" evidence="15">
    <location>
        <begin position="2732"/>
        <end position="2754"/>
    </location>
</feature>
<dbReference type="Pfam" id="PF24981">
    <property type="entry name" value="Beta-prop_ATRN-LZTR1"/>
    <property type="match status" value="2"/>
</dbReference>
<dbReference type="PROSITE" id="PS50026">
    <property type="entry name" value="EGF_3"/>
    <property type="match status" value="2"/>
</dbReference>
<keyword evidence="3 13" id="KW-0245">EGF-like domain</keyword>
<evidence type="ECO:0000313" key="19">
    <source>
        <dbReference type="EMBL" id="CAD7079014.1"/>
    </source>
</evidence>
<dbReference type="Proteomes" id="UP000594454">
    <property type="component" value="Chromosome 1"/>
</dbReference>
<evidence type="ECO:0000259" key="16">
    <source>
        <dbReference type="PROSITE" id="PS01180"/>
    </source>
</evidence>
<dbReference type="PROSITE" id="PS01186">
    <property type="entry name" value="EGF_2"/>
    <property type="match status" value="1"/>
</dbReference>
<feature type="disulfide bond" evidence="14">
    <location>
        <begin position="1364"/>
        <end position="1378"/>
    </location>
</feature>
<keyword evidence="10 13" id="KW-1015">Disulfide bond</keyword>
<feature type="disulfide bond" evidence="14">
    <location>
        <begin position="2349"/>
        <end position="2358"/>
    </location>
</feature>
<dbReference type="InterPro" id="IPR000859">
    <property type="entry name" value="CUB_dom"/>
</dbReference>
<evidence type="ECO:0000256" key="11">
    <source>
        <dbReference type="ARBA" id="ARBA00023180"/>
    </source>
</evidence>
<name>A0A7R8UE45_HERIL</name>
<dbReference type="FunCoup" id="A0A7R8UE45">
    <property type="interactions" value="601"/>
</dbReference>
<evidence type="ECO:0000256" key="10">
    <source>
        <dbReference type="ARBA" id="ARBA00023157"/>
    </source>
</evidence>
<dbReference type="InterPro" id="IPR018097">
    <property type="entry name" value="EGF_Ca-bd_CS"/>
</dbReference>
<feature type="domain" description="Laminin EGF-like" evidence="18">
    <location>
        <begin position="1283"/>
        <end position="1329"/>
    </location>
</feature>
<dbReference type="InterPro" id="IPR049883">
    <property type="entry name" value="NOTCH1_EGF-like"/>
</dbReference>
<dbReference type="FunFam" id="2.10.25.10:FF:000214">
    <property type="entry name" value="Multiple epidermal growth factor-like domains 8"/>
    <property type="match status" value="1"/>
</dbReference>
<keyword evidence="4 15" id="KW-0812">Transmembrane</keyword>
<feature type="disulfide bond" evidence="14">
    <location>
        <begin position="1313"/>
        <end position="1327"/>
    </location>
</feature>
<dbReference type="GO" id="GO:0016020">
    <property type="term" value="C:membrane"/>
    <property type="evidence" value="ECO:0007669"/>
    <property type="project" value="UniProtKB-SubCell"/>
</dbReference>
<dbReference type="PROSITE" id="PS00010">
    <property type="entry name" value="ASX_HYDROXYL"/>
    <property type="match status" value="1"/>
</dbReference>
<evidence type="ECO:0000256" key="14">
    <source>
        <dbReference type="PROSITE-ProRule" id="PRU00460"/>
    </source>
</evidence>
<evidence type="ECO:0000256" key="9">
    <source>
        <dbReference type="ARBA" id="ARBA00023136"/>
    </source>
</evidence>
<organism evidence="19 20">
    <name type="scientific">Hermetia illucens</name>
    <name type="common">Black soldier fly</name>
    <dbReference type="NCBI Taxonomy" id="343691"/>
    <lineage>
        <taxon>Eukaryota</taxon>
        <taxon>Metazoa</taxon>
        <taxon>Ecdysozoa</taxon>
        <taxon>Arthropoda</taxon>
        <taxon>Hexapoda</taxon>
        <taxon>Insecta</taxon>
        <taxon>Pterygota</taxon>
        <taxon>Neoptera</taxon>
        <taxon>Endopterygota</taxon>
        <taxon>Diptera</taxon>
        <taxon>Brachycera</taxon>
        <taxon>Stratiomyomorpha</taxon>
        <taxon>Stratiomyidae</taxon>
        <taxon>Hermetiinae</taxon>
        <taxon>Hermetia</taxon>
    </lineage>
</organism>
<dbReference type="SUPFAM" id="SSF117281">
    <property type="entry name" value="Kelch motif"/>
    <property type="match status" value="3"/>
</dbReference>
<dbReference type="PANTHER" id="PTHR46376">
    <property type="entry name" value="LEUCINE-ZIPPER-LIKE TRANSCRIPTIONAL REGULATOR 1"/>
    <property type="match status" value="1"/>
</dbReference>
<dbReference type="GO" id="GO:0048731">
    <property type="term" value="P:system development"/>
    <property type="evidence" value="ECO:0007669"/>
    <property type="project" value="UniProtKB-ARBA"/>
</dbReference>
<gene>
    <name evidence="19" type="ORF">HERILL_LOCUS2248</name>
</gene>
<feature type="domain" description="CUB" evidence="16">
    <location>
        <begin position="1382"/>
        <end position="1512"/>
    </location>
</feature>
<dbReference type="InterPro" id="IPR016201">
    <property type="entry name" value="PSI"/>
</dbReference>
<evidence type="ECO:0008006" key="21">
    <source>
        <dbReference type="Google" id="ProtNLM"/>
    </source>
</evidence>
<dbReference type="InterPro" id="IPR035914">
    <property type="entry name" value="Sperma_CUB_dom_sf"/>
</dbReference>
<evidence type="ECO:0000256" key="12">
    <source>
        <dbReference type="ARBA" id="ARBA00023292"/>
    </source>
</evidence>
<dbReference type="FunFam" id="2.10.25.10:FF:000191">
    <property type="entry name" value="Multiple epidermal growth factor-like domains 8"/>
    <property type="match status" value="1"/>
</dbReference>
<dbReference type="InterPro" id="IPR051568">
    <property type="entry name" value="LZTR1/Attractin"/>
</dbReference>
<evidence type="ECO:0000256" key="3">
    <source>
        <dbReference type="ARBA" id="ARBA00022536"/>
    </source>
</evidence>
<keyword evidence="9 15" id="KW-0472">Membrane</keyword>
<dbReference type="InterPro" id="IPR056737">
    <property type="entry name" value="Beta-prop_ATRN-MKLN-like"/>
</dbReference>
<dbReference type="PROSITE" id="PS01248">
    <property type="entry name" value="EGF_LAM_1"/>
    <property type="match status" value="3"/>
</dbReference>
<dbReference type="InterPro" id="IPR056863">
    <property type="entry name" value="LMN_ATRN_NET-like_EGF"/>
</dbReference>
<evidence type="ECO:0000259" key="18">
    <source>
        <dbReference type="PROSITE" id="PS50027"/>
    </source>
</evidence>
<comment type="subcellular location">
    <subcellularLocation>
        <location evidence="1">Membrane</location>
        <topology evidence="1">Single-pass type I membrane protein</topology>
    </subcellularLocation>
</comment>
<dbReference type="SUPFAM" id="SSF49854">
    <property type="entry name" value="Spermadhesin, CUB domain"/>
    <property type="match status" value="2"/>
</dbReference>
<dbReference type="Pfam" id="PF07645">
    <property type="entry name" value="EGF_CA"/>
    <property type="match status" value="2"/>
</dbReference>
<accession>A0A7R8UE45</accession>
<dbReference type="SMART" id="SM00423">
    <property type="entry name" value="PSI"/>
    <property type="match status" value="10"/>
</dbReference>
<keyword evidence="11" id="KW-0325">Glycoprotein</keyword>
<dbReference type="InterPro" id="IPR000152">
    <property type="entry name" value="EGF-type_Asp/Asn_hydroxyl_site"/>
</dbReference>
<dbReference type="InterPro" id="IPR002049">
    <property type="entry name" value="LE_dom"/>
</dbReference>
<dbReference type="CDD" id="cd00054">
    <property type="entry name" value="EGF_CA"/>
    <property type="match status" value="1"/>
</dbReference>
<keyword evidence="6" id="KW-0677">Repeat</keyword>
<evidence type="ECO:0000256" key="2">
    <source>
        <dbReference type="ARBA" id="ARBA00022441"/>
    </source>
</evidence>
<dbReference type="PROSITE" id="PS50027">
    <property type="entry name" value="EGF_LAM_2"/>
    <property type="match status" value="3"/>
</dbReference>
<feature type="domain" description="EGF-like" evidence="17">
    <location>
        <begin position="1207"/>
        <end position="1245"/>
    </location>
</feature>
<dbReference type="InterPro" id="IPR009030">
    <property type="entry name" value="Growth_fac_rcpt_cys_sf"/>
</dbReference>
<feature type="domain" description="EGF-like" evidence="17">
    <location>
        <begin position="1510"/>
        <end position="1543"/>
    </location>
</feature>
<evidence type="ECO:0000256" key="7">
    <source>
        <dbReference type="ARBA" id="ARBA00022837"/>
    </source>
</evidence>
<evidence type="ECO:0000256" key="6">
    <source>
        <dbReference type="ARBA" id="ARBA00022737"/>
    </source>
</evidence>
<dbReference type="Gene3D" id="2.60.120.290">
    <property type="entry name" value="Spermadhesin, CUB domain"/>
    <property type="match status" value="2"/>
</dbReference>
<evidence type="ECO:0000256" key="8">
    <source>
        <dbReference type="ARBA" id="ARBA00022989"/>
    </source>
</evidence>
<dbReference type="InParanoid" id="A0A7R8UE45"/>
<dbReference type="SMART" id="SM00179">
    <property type="entry name" value="EGF_CA"/>
    <property type="match status" value="2"/>
</dbReference>
<dbReference type="PROSITE" id="PS01180">
    <property type="entry name" value="CUB"/>
    <property type="match status" value="2"/>
</dbReference>
<reference evidence="19 20" key="1">
    <citation type="submission" date="2020-11" db="EMBL/GenBank/DDBJ databases">
        <authorList>
            <person name="Wallbank WR R."/>
            <person name="Pardo Diaz C."/>
            <person name="Kozak K."/>
            <person name="Martin S."/>
            <person name="Jiggins C."/>
            <person name="Moest M."/>
            <person name="Warren A I."/>
            <person name="Generalovic N T."/>
            <person name="Byers J.R.P. K."/>
            <person name="Montejo-Kovacevich G."/>
            <person name="Yen C E."/>
        </authorList>
    </citation>
    <scope>NUCLEOTIDE SEQUENCE [LARGE SCALE GENOMIC DNA]</scope>
</reference>
<dbReference type="GO" id="GO:0048513">
    <property type="term" value="P:animal organ development"/>
    <property type="evidence" value="ECO:0007669"/>
    <property type="project" value="UniProtKB-ARBA"/>
</dbReference>
<dbReference type="SUPFAM" id="SSF57184">
    <property type="entry name" value="Growth factor receptor domain"/>
    <property type="match status" value="1"/>
</dbReference>
<evidence type="ECO:0000256" key="15">
    <source>
        <dbReference type="SAM" id="Phobius"/>
    </source>
</evidence>
<dbReference type="Pfam" id="PF00431">
    <property type="entry name" value="CUB"/>
    <property type="match status" value="1"/>
</dbReference>
<evidence type="ECO:0000256" key="5">
    <source>
        <dbReference type="ARBA" id="ARBA00022729"/>
    </source>
</evidence>
<evidence type="ECO:0000259" key="17">
    <source>
        <dbReference type="PROSITE" id="PS50026"/>
    </source>
</evidence>
<dbReference type="SUPFAM" id="SSF57196">
    <property type="entry name" value="EGF/Laminin"/>
    <property type="match status" value="3"/>
</dbReference>